<proteinExistence type="predicted"/>
<reference evidence="2" key="1">
    <citation type="submission" date="2020-03" db="EMBL/GenBank/DDBJ databases">
        <authorList>
            <person name="Chebbi M.A."/>
            <person name="Drezen J.M."/>
        </authorList>
    </citation>
    <scope>NUCLEOTIDE SEQUENCE</scope>
    <source>
        <tissue evidence="2">Whole body</tissue>
    </source>
</reference>
<dbReference type="AlphaFoldDB" id="A0A8J5VD02"/>
<gene>
    <name evidence="2" type="ORF">G9C98_002392</name>
</gene>
<keyword evidence="3" id="KW-1185">Reference proteome</keyword>
<dbReference type="Proteomes" id="UP000729913">
    <property type="component" value="Unassembled WGS sequence"/>
</dbReference>
<feature type="region of interest" description="Disordered" evidence="1">
    <location>
        <begin position="1"/>
        <end position="23"/>
    </location>
</feature>
<sequence length="250" mass="27802">MGHVAFISTPDGPTAARHTSRRELEEGRNIVYNSSEPKSFPVKPKLDVRISQLLNQLCSESQNENILTRDACYGCFFRATNKPSGYPMLLSMSSCAELYLGDSEYGHCQDYLKNAVANSELNSSPAVIYCTFLECVRQVNKDSLIQTCIRESLDMFDNFTASDIKLAQLMVNTTACILAKTRCGSMNPITGAYKASNTSTKYSIIPTINAILVNTDYDINIIQMPFGHGVIDECAKYRNIEQASWPNLQC</sequence>
<organism evidence="2 3">
    <name type="scientific">Cotesia typhae</name>
    <dbReference type="NCBI Taxonomy" id="2053667"/>
    <lineage>
        <taxon>Eukaryota</taxon>
        <taxon>Metazoa</taxon>
        <taxon>Ecdysozoa</taxon>
        <taxon>Arthropoda</taxon>
        <taxon>Hexapoda</taxon>
        <taxon>Insecta</taxon>
        <taxon>Pterygota</taxon>
        <taxon>Neoptera</taxon>
        <taxon>Endopterygota</taxon>
        <taxon>Hymenoptera</taxon>
        <taxon>Apocrita</taxon>
        <taxon>Ichneumonoidea</taxon>
        <taxon>Braconidae</taxon>
        <taxon>Microgastrinae</taxon>
        <taxon>Cotesia</taxon>
    </lineage>
</organism>
<name>A0A8J5VD02_9HYME</name>
<reference evidence="2" key="2">
    <citation type="submission" date="2021-04" db="EMBL/GenBank/DDBJ databases">
        <title>Genome-wide patterns of bracovirus chromosomal integration into multiple host tissues during parasitism.</title>
        <authorList>
            <person name="Chebbi M.A.C."/>
        </authorList>
    </citation>
    <scope>NUCLEOTIDE SEQUENCE</scope>
    <source>
        <tissue evidence="2">Whole body</tissue>
    </source>
</reference>
<comment type="caution">
    <text evidence="2">The sequence shown here is derived from an EMBL/GenBank/DDBJ whole genome shotgun (WGS) entry which is preliminary data.</text>
</comment>
<evidence type="ECO:0000313" key="3">
    <source>
        <dbReference type="Proteomes" id="UP000729913"/>
    </source>
</evidence>
<evidence type="ECO:0000313" key="2">
    <source>
        <dbReference type="EMBL" id="KAG8041404.1"/>
    </source>
</evidence>
<accession>A0A8J5VD02</accession>
<dbReference type="OrthoDB" id="6752508at2759"/>
<dbReference type="EMBL" id="JAAOIC020000019">
    <property type="protein sequence ID" value="KAG8041404.1"/>
    <property type="molecule type" value="Genomic_DNA"/>
</dbReference>
<evidence type="ECO:0000256" key="1">
    <source>
        <dbReference type="SAM" id="MobiDB-lite"/>
    </source>
</evidence>
<protein>
    <submittedName>
        <fullName evidence="2">Uncharacterized protein</fullName>
    </submittedName>
</protein>